<keyword evidence="5" id="KW-1185">Reference proteome</keyword>
<feature type="coiled-coil region" evidence="1">
    <location>
        <begin position="153"/>
        <end position="180"/>
    </location>
</feature>
<feature type="domain" description="DUF1664" evidence="3">
    <location>
        <begin position="93"/>
        <end position="216"/>
    </location>
</feature>
<feature type="transmembrane region" description="Helical" evidence="2">
    <location>
        <begin position="95"/>
        <end position="115"/>
    </location>
</feature>
<keyword evidence="2" id="KW-0472">Membrane</keyword>
<evidence type="ECO:0000313" key="5">
    <source>
        <dbReference type="Proteomes" id="UP000283530"/>
    </source>
</evidence>
<dbReference type="AlphaFoldDB" id="A0A443NPX8"/>
<feature type="transmembrane region" description="Helical" evidence="2">
    <location>
        <begin position="6"/>
        <end position="26"/>
    </location>
</feature>
<gene>
    <name evidence="4" type="ORF">CKAN_00922000</name>
</gene>
<keyword evidence="2" id="KW-1133">Transmembrane helix</keyword>
<name>A0A443NPX8_9MAGN</name>
<reference evidence="4 5" key="1">
    <citation type="journal article" date="2019" name="Nat. Plants">
        <title>Stout camphor tree genome fills gaps in understanding of flowering plant genome evolution.</title>
        <authorList>
            <person name="Chaw S.M."/>
            <person name="Liu Y.C."/>
            <person name="Wu Y.W."/>
            <person name="Wang H.Y."/>
            <person name="Lin C.I."/>
            <person name="Wu C.S."/>
            <person name="Ke H.M."/>
            <person name="Chang L.Y."/>
            <person name="Hsu C.Y."/>
            <person name="Yang H.T."/>
            <person name="Sudianto E."/>
            <person name="Hsu M.H."/>
            <person name="Wu K.P."/>
            <person name="Wang L.N."/>
            <person name="Leebens-Mack J.H."/>
            <person name="Tsai I.J."/>
        </authorList>
    </citation>
    <scope>NUCLEOTIDE SEQUENCE [LARGE SCALE GENOMIC DNA]</scope>
    <source>
        <strain evidence="5">cv. Chaw 1501</strain>
        <tissue evidence="4">Young leaves</tissue>
    </source>
</reference>
<dbReference type="Proteomes" id="UP000283530">
    <property type="component" value="Unassembled WGS sequence"/>
</dbReference>
<comment type="caution">
    <text evidence="4">The sequence shown here is derived from an EMBL/GenBank/DDBJ whole genome shotgun (WGS) entry which is preliminary data.</text>
</comment>
<dbReference type="Gene3D" id="1.20.5.2280">
    <property type="match status" value="1"/>
</dbReference>
<dbReference type="PANTHER" id="PTHR46667">
    <property type="entry name" value="OS05G0182700 PROTEIN"/>
    <property type="match status" value="1"/>
</dbReference>
<evidence type="ECO:0000313" key="4">
    <source>
        <dbReference type="EMBL" id="RWR80574.1"/>
    </source>
</evidence>
<keyword evidence="1" id="KW-0175">Coiled coil</keyword>
<keyword evidence="2" id="KW-0812">Transmembrane</keyword>
<accession>A0A443NPX8</accession>
<dbReference type="PANTHER" id="PTHR46667:SF6">
    <property type="entry name" value="OS01G0185100 PROTEIN"/>
    <property type="match status" value="1"/>
</dbReference>
<dbReference type="OrthoDB" id="544175at2759"/>
<protein>
    <recommendedName>
        <fullName evidence="3">DUF1664 domain-containing protein</fullName>
    </recommendedName>
</protein>
<dbReference type="Pfam" id="PF07889">
    <property type="entry name" value="DUF1664"/>
    <property type="match status" value="1"/>
</dbReference>
<dbReference type="EMBL" id="QPKB01000003">
    <property type="protein sequence ID" value="RWR80574.1"/>
    <property type="molecule type" value="Genomic_DNA"/>
</dbReference>
<evidence type="ECO:0000256" key="2">
    <source>
        <dbReference type="SAM" id="Phobius"/>
    </source>
</evidence>
<evidence type="ECO:0000259" key="3">
    <source>
        <dbReference type="Pfam" id="PF07889"/>
    </source>
</evidence>
<organism evidence="4 5">
    <name type="scientific">Cinnamomum micranthum f. kanehirae</name>
    <dbReference type="NCBI Taxonomy" id="337451"/>
    <lineage>
        <taxon>Eukaryota</taxon>
        <taxon>Viridiplantae</taxon>
        <taxon>Streptophyta</taxon>
        <taxon>Embryophyta</taxon>
        <taxon>Tracheophyta</taxon>
        <taxon>Spermatophyta</taxon>
        <taxon>Magnoliopsida</taxon>
        <taxon>Magnoliidae</taxon>
        <taxon>Laurales</taxon>
        <taxon>Lauraceae</taxon>
        <taxon>Cinnamomum</taxon>
    </lineage>
</organism>
<sequence>MAMQSGVGLSKILIIAGAGYTGAIVLKDRHLSDILRDLLEILSRSKPKSEDGNAHFSDDKDVLDQVRRLAMEVRQLATARPITVFNGESSQLGSIASLAMPAAALGALGYGYMWWKGLSFTDLMYVTKRNMANAVSSLTKNLEQVSAALAATKRHLTQRIENLDGKLDEQKEMSKLIKNEVTEVRADISQIGYDLETLQKLVNGLDGKICTLEDKQDFANAGVWYLCQYAGVKDPKMAEYMQALPKPNNKRGFLGFNETNSLKGLQQLADAMEPGNTDMSKTDMIMKNDVGALSRTASVKC</sequence>
<evidence type="ECO:0000256" key="1">
    <source>
        <dbReference type="SAM" id="Coils"/>
    </source>
</evidence>
<proteinExistence type="predicted"/>
<dbReference type="InterPro" id="IPR012458">
    <property type="entry name" value="DUF1664"/>
</dbReference>